<protein>
    <recommendedName>
        <fullName evidence="3">DUF4238 domain-containing protein</fullName>
    </recommendedName>
</protein>
<dbReference type="Proteomes" id="UP000824133">
    <property type="component" value="Unassembled WGS sequence"/>
</dbReference>
<name>A0A9D1ZAX5_9ACTN</name>
<sequence length="229" mass="25890">MRTIGEVFENASAPYSHMSDADARLFYSTMNALLVYTNERLHVVAPQRLRERPENPDMLYENGAQVAEALWRHRALIEDFVRDNPLGLSRRQLETARPWRGALRDMFTVVDANEDRAIYMNQDRLFVVGAMQDPADSHVHHIPSLMLLTLLPFKGGIVTDGKTLHLSPQPASWALPLITEQIAGLAAQRLIASSRQLANYTQGIPDDENRVTERFQRIVDRGFASGELV</sequence>
<dbReference type="AlphaFoldDB" id="A0A9D1ZAX5"/>
<proteinExistence type="predicted"/>
<evidence type="ECO:0008006" key="3">
    <source>
        <dbReference type="Google" id="ProtNLM"/>
    </source>
</evidence>
<evidence type="ECO:0000313" key="1">
    <source>
        <dbReference type="EMBL" id="HIY79375.1"/>
    </source>
</evidence>
<organism evidence="1 2">
    <name type="scientific">Candidatus Olsenella excrementavium</name>
    <dbReference type="NCBI Taxonomy" id="2838709"/>
    <lineage>
        <taxon>Bacteria</taxon>
        <taxon>Bacillati</taxon>
        <taxon>Actinomycetota</taxon>
        <taxon>Coriobacteriia</taxon>
        <taxon>Coriobacteriales</taxon>
        <taxon>Atopobiaceae</taxon>
        <taxon>Olsenella</taxon>
    </lineage>
</organism>
<evidence type="ECO:0000313" key="2">
    <source>
        <dbReference type="Proteomes" id="UP000824133"/>
    </source>
</evidence>
<reference evidence="1" key="1">
    <citation type="journal article" date="2021" name="PeerJ">
        <title>Extensive microbial diversity within the chicken gut microbiome revealed by metagenomics and culture.</title>
        <authorList>
            <person name="Gilroy R."/>
            <person name="Ravi A."/>
            <person name="Getino M."/>
            <person name="Pursley I."/>
            <person name="Horton D.L."/>
            <person name="Alikhan N.F."/>
            <person name="Baker D."/>
            <person name="Gharbi K."/>
            <person name="Hall N."/>
            <person name="Watson M."/>
            <person name="Adriaenssens E.M."/>
            <person name="Foster-Nyarko E."/>
            <person name="Jarju S."/>
            <person name="Secka A."/>
            <person name="Antonio M."/>
            <person name="Oren A."/>
            <person name="Chaudhuri R.R."/>
            <person name="La Ragione R."/>
            <person name="Hildebrand F."/>
            <person name="Pallen M.J."/>
        </authorList>
    </citation>
    <scope>NUCLEOTIDE SEQUENCE</scope>
    <source>
        <strain evidence="1">ChiHjej10B9-743</strain>
    </source>
</reference>
<dbReference type="EMBL" id="DXCP01000022">
    <property type="protein sequence ID" value="HIY79375.1"/>
    <property type="molecule type" value="Genomic_DNA"/>
</dbReference>
<comment type="caution">
    <text evidence="1">The sequence shown here is derived from an EMBL/GenBank/DDBJ whole genome shotgun (WGS) entry which is preliminary data.</text>
</comment>
<gene>
    <name evidence="1" type="ORF">IAA42_02965</name>
</gene>
<accession>A0A9D1ZAX5</accession>
<reference evidence="1" key="2">
    <citation type="submission" date="2021-04" db="EMBL/GenBank/DDBJ databases">
        <authorList>
            <person name="Gilroy R."/>
        </authorList>
    </citation>
    <scope>NUCLEOTIDE SEQUENCE</scope>
    <source>
        <strain evidence="1">ChiHjej10B9-743</strain>
    </source>
</reference>